<evidence type="ECO:0000313" key="2">
    <source>
        <dbReference type="Proteomes" id="UP001157502"/>
    </source>
</evidence>
<proteinExistence type="predicted"/>
<sequence>MIVDEFGGREALVQLVRGMKYTLPNITSEHRAGVLPSRTMLVAPVWAEVSNTHWVGHTGACGPADNYLSGTQLLTLMDMSVNMDVFRGQDTEDNDNNMSGSAPATNPLGRNSDAKRNAGRAFNAFMRLQLVRQKASSVNNAMIAMRDSKGRTGLHVRLGRYRQ</sequence>
<dbReference type="EMBL" id="CM055733">
    <property type="protein sequence ID" value="KAJ8009799.1"/>
    <property type="molecule type" value="Genomic_DNA"/>
</dbReference>
<dbReference type="Proteomes" id="UP001157502">
    <property type="component" value="Chromosome 6"/>
</dbReference>
<reference evidence="1" key="1">
    <citation type="submission" date="2021-05" db="EMBL/GenBank/DDBJ databases">
        <authorList>
            <person name="Pan Q."/>
            <person name="Jouanno E."/>
            <person name="Zahm M."/>
            <person name="Klopp C."/>
            <person name="Cabau C."/>
            <person name="Louis A."/>
            <person name="Berthelot C."/>
            <person name="Parey E."/>
            <person name="Roest Crollius H."/>
            <person name="Montfort J."/>
            <person name="Robinson-Rechavi M."/>
            <person name="Bouchez O."/>
            <person name="Lampietro C."/>
            <person name="Lopez Roques C."/>
            <person name="Donnadieu C."/>
            <person name="Postlethwait J."/>
            <person name="Bobe J."/>
            <person name="Dillon D."/>
            <person name="Chandos A."/>
            <person name="von Hippel F."/>
            <person name="Guiguen Y."/>
        </authorList>
    </citation>
    <scope>NUCLEOTIDE SEQUENCE</scope>
    <source>
        <strain evidence="1">YG-Jan2019</strain>
    </source>
</reference>
<protein>
    <submittedName>
        <fullName evidence="1">Uncharacterized protein</fullName>
    </submittedName>
</protein>
<accession>A0ACC2H1H2</accession>
<gene>
    <name evidence="1" type="ORF">DPEC_G00067960</name>
</gene>
<organism evidence="1 2">
    <name type="scientific">Dallia pectoralis</name>
    <name type="common">Alaska blackfish</name>
    <dbReference type="NCBI Taxonomy" id="75939"/>
    <lineage>
        <taxon>Eukaryota</taxon>
        <taxon>Metazoa</taxon>
        <taxon>Chordata</taxon>
        <taxon>Craniata</taxon>
        <taxon>Vertebrata</taxon>
        <taxon>Euteleostomi</taxon>
        <taxon>Actinopterygii</taxon>
        <taxon>Neopterygii</taxon>
        <taxon>Teleostei</taxon>
        <taxon>Protacanthopterygii</taxon>
        <taxon>Esociformes</taxon>
        <taxon>Umbridae</taxon>
        <taxon>Dallia</taxon>
    </lineage>
</organism>
<name>A0ACC2H1H2_DALPE</name>
<evidence type="ECO:0000313" key="1">
    <source>
        <dbReference type="EMBL" id="KAJ8009799.1"/>
    </source>
</evidence>
<keyword evidence="2" id="KW-1185">Reference proteome</keyword>
<comment type="caution">
    <text evidence="1">The sequence shown here is derived from an EMBL/GenBank/DDBJ whole genome shotgun (WGS) entry which is preliminary data.</text>
</comment>